<dbReference type="Proteomes" id="UP001319882">
    <property type="component" value="Unassembled WGS sequence"/>
</dbReference>
<evidence type="ECO:0000313" key="1">
    <source>
        <dbReference type="EMBL" id="MCB8889883.1"/>
    </source>
</evidence>
<dbReference type="InterPro" id="IPR025906">
    <property type="entry name" value="YjfB_motility"/>
</dbReference>
<gene>
    <name evidence="1" type="ORF">GEV37_12230</name>
</gene>
<name>A0ABS8DUE5_9GAMM</name>
<organism evidence="1 2">
    <name type="scientific">Vreelandella malpeensis</name>
    <dbReference type="NCBI Taxonomy" id="1172368"/>
    <lineage>
        <taxon>Bacteria</taxon>
        <taxon>Pseudomonadati</taxon>
        <taxon>Pseudomonadota</taxon>
        <taxon>Gammaproteobacteria</taxon>
        <taxon>Oceanospirillales</taxon>
        <taxon>Halomonadaceae</taxon>
        <taxon>Vreelandella</taxon>
    </lineage>
</organism>
<comment type="caution">
    <text evidence="1">The sequence shown here is derived from an EMBL/GenBank/DDBJ whole genome shotgun (WGS) entry which is preliminary data.</text>
</comment>
<proteinExistence type="predicted"/>
<dbReference type="EMBL" id="WHVL01000005">
    <property type="protein sequence ID" value="MCB8889883.1"/>
    <property type="molecule type" value="Genomic_DNA"/>
</dbReference>
<reference evidence="1 2" key="1">
    <citation type="journal article" date="2021" name="Sci. Rep.">
        <title>Genome analysis of a halophilic bacterium Halomonas malpeensis YU-PRIM-29(T) reveals its exopolysaccharide and pigment producing capabilities.</title>
        <authorList>
            <person name="Athmika"/>
            <person name="Ghate S.D."/>
            <person name="Arun A.B."/>
            <person name="Rao S.S."/>
            <person name="Kumar S.T.A."/>
            <person name="Kandiyil M.K."/>
            <person name="Saptami K."/>
            <person name="Rekha P.D."/>
        </authorList>
    </citation>
    <scope>NUCLEOTIDE SEQUENCE [LARGE SCALE GENOMIC DNA]</scope>
    <source>
        <strain evidence="2">prim 29</strain>
    </source>
</reference>
<dbReference type="Pfam" id="PF14070">
    <property type="entry name" value="YjfB_motility"/>
    <property type="match status" value="1"/>
</dbReference>
<evidence type="ECO:0000313" key="2">
    <source>
        <dbReference type="Proteomes" id="UP001319882"/>
    </source>
</evidence>
<accession>A0ABS8DUE5</accession>
<protein>
    <submittedName>
        <fullName evidence="1">Motility protein</fullName>
    </submittedName>
</protein>
<keyword evidence="2" id="KW-1185">Reference proteome</keyword>
<sequence length="69" mass="7422">MDVTASNAVSQALYMNQAQTAEQAQMQLFRQALDIQAQQVTEVLAGADLQAQPDLAHEGTLGTQINTYA</sequence>
<dbReference type="RefSeq" id="WP_227390787.1">
    <property type="nucleotide sequence ID" value="NZ_JBHSCJ010000002.1"/>
</dbReference>